<dbReference type="AlphaFoldDB" id="A0A3S0G6B5"/>
<keyword evidence="2 5" id="KW-0560">Oxidoreductase</keyword>
<dbReference type="InterPro" id="IPR015590">
    <property type="entry name" value="Aldehyde_DH_dom"/>
</dbReference>
<comment type="similarity">
    <text evidence="1 5">Belongs to the aldehyde dehydrogenase family.</text>
</comment>
<proteinExistence type="inferred from homology"/>
<keyword evidence="8" id="KW-1185">Reference proteome</keyword>
<evidence type="ECO:0000256" key="5">
    <source>
        <dbReference type="RuleBase" id="RU003345"/>
    </source>
</evidence>
<dbReference type="GO" id="GO:0016620">
    <property type="term" value="F:oxidoreductase activity, acting on the aldehyde or oxo group of donors, NAD or NADP as acceptor"/>
    <property type="evidence" value="ECO:0007669"/>
    <property type="project" value="InterPro"/>
</dbReference>
<dbReference type="InterPro" id="IPR016162">
    <property type="entry name" value="Ald_DH_N"/>
</dbReference>
<name>A0A3S0G6B5_9HYPH</name>
<dbReference type="OrthoDB" id="9812625at2"/>
<dbReference type="InterPro" id="IPR016163">
    <property type="entry name" value="Ald_DH_C"/>
</dbReference>
<dbReference type="Proteomes" id="UP000278398">
    <property type="component" value="Unassembled WGS sequence"/>
</dbReference>
<feature type="active site" evidence="4">
    <location>
        <position position="262"/>
    </location>
</feature>
<evidence type="ECO:0000256" key="2">
    <source>
        <dbReference type="ARBA" id="ARBA00023002"/>
    </source>
</evidence>
<protein>
    <submittedName>
        <fullName evidence="7">Aldehyde dehydrogenase</fullName>
    </submittedName>
</protein>
<organism evidence="7 8">
    <name type="scientific">Aquibium carbonis</name>
    <dbReference type="NCBI Taxonomy" id="2495581"/>
    <lineage>
        <taxon>Bacteria</taxon>
        <taxon>Pseudomonadati</taxon>
        <taxon>Pseudomonadota</taxon>
        <taxon>Alphaproteobacteria</taxon>
        <taxon>Hyphomicrobiales</taxon>
        <taxon>Phyllobacteriaceae</taxon>
        <taxon>Aquibium</taxon>
    </lineage>
</organism>
<dbReference type="PANTHER" id="PTHR42804">
    <property type="entry name" value="ALDEHYDE DEHYDROGENASE"/>
    <property type="match status" value="1"/>
</dbReference>
<evidence type="ECO:0000256" key="4">
    <source>
        <dbReference type="PROSITE-ProRule" id="PRU10007"/>
    </source>
</evidence>
<dbReference type="Gene3D" id="3.40.309.10">
    <property type="entry name" value="Aldehyde Dehydrogenase, Chain A, domain 2"/>
    <property type="match status" value="1"/>
</dbReference>
<evidence type="ECO:0000313" key="7">
    <source>
        <dbReference type="EMBL" id="RST84736.1"/>
    </source>
</evidence>
<gene>
    <name evidence="7" type="ORF">EJC49_19270</name>
</gene>
<reference evidence="7 8" key="1">
    <citation type="submission" date="2018-12" db="EMBL/GenBank/DDBJ databases">
        <title>Mesorhizobium carbonis sp. nov., isolated from coal mine water.</title>
        <authorList>
            <person name="Xin W."/>
            <person name="Xu Z."/>
            <person name="Xiang F."/>
            <person name="Zhang J."/>
            <person name="Xi L."/>
            <person name="Liu J."/>
        </authorList>
    </citation>
    <scope>NUCLEOTIDE SEQUENCE [LARGE SCALE GENOMIC DNA]</scope>
    <source>
        <strain evidence="7 8">B2.3</strain>
    </source>
</reference>
<feature type="domain" description="Aldehyde dehydrogenase" evidence="6">
    <location>
        <begin position="25"/>
        <end position="486"/>
    </location>
</feature>
<evidence type="ECO:0000259" key="6">
    <source>
        <dbReference type="Pfam" id="PF00171"/>
    </source>
</evidence>
<dbReference type="PANTHER" id="PTHR42804:SF1">
    <property type="entry name" value="ALDEHYDE DEHYDROGENASE-RELATED"/>
    <property type="match status" value="1"/>
</dbReference>
<dbReference type="InterPro" id="IPR029510">
    <property type="entry name" value="Ald_DH_CS_GLU"/>
</dbReference>
<dbReference type="InterPro" id="IPR016161">
    <property type="entry name" value="Ald_DH/histidinol_DH"/>
</dbReference>
<dbReference type="PROSITE" id="PS00687">
    <property type="entry name" value="ALDEHYDE_DEHYDR_GLU"/>
    <property type="match status" value="1"/>
</dbReference>
<evidence type="ECO:0000256" key="1">
    <source>
        <dbReference type="ARBA" id="ARBA00009986"/>
    </source>
</evidence>
<sequence length="489" mass="52804">MTMNVMYRPAAAPKAPERFFIGGRWVEPISRQTLKVVSPTTEELLITYPEAGPADIDRAVAAARAAFDNGPWPRMAPAERARYLRKVADLLTARLDEIAHAWTLQVGAPISLTKKLVGQNPTLFNYYADLIEAYPFVDERKRDDGGRVRVVKEPVGVCAAITPWNAPLVLLSYKIAAGLAAGCTMVAKPSPETPLEAYILAECIEQAGLPEGVFNIVPAGREGGDYLVRHKGIDKVAFTGSTAAGKHIAAVCAERLARVSLELGGKSAAVLLDDADFTKALPSLMVYTMPITGQVCFSLTRILVPERREKEFLDLYLGAVSGIKVGDPFDPATQMGPLTMARQRARVEGYIATGRAEGAHVACGGGRPRGLDKGFYVEPTVFTGVTPHMKIVQEEIFGPVVSVLTYRDEDDAADKANNSAFGLSGAVYSSDPERGYRMARRMRTGSVTVNGMIVDPKHPFGGFKQSGMGREGGPEGLDNYVETKTIHFA</sequence>
<dbReference type="FunFam" id="3.40.605.10:FF:000007">
    <property type="entry name" value="NAD/NADP-dependent betaine aldehyde dehydrogenase"/>
    <property type="match status" value="1"/>
</dbReference>
<dbReference type="Pfam" id="PF00171">
    <property type="entry name" value="Aldedh"/>
    <property type="match status" value="1"/>
</dbReference>
<comment type="caution">
    <text evidence="7">The sequence shown here is derived from an EMBL/GenBank/DDBJ whole genome shotgun (WGS) entry which is preliminary data.</text>
</comment>
<dbReference type="SUPFAM" id="SSF53720">
    <property type="entry name" value="ALDH-like"/>
    <property type="match status" value="1"/>
</dbReference>
<evidence type="ECO:0000256" key="3">
    <source>
        <dbReference type="ARBA" id="ARBA00023097"/>
    </source>
</evidence>
<keyword evidence="3" id="KW-0558">Oxidation</keyword>
<dbReference type="FunFam" id="3.40.309.10:FF:000012">
    <property type="entry name" value="Betaine aldehyde dehydrogenase"/>
    <property type="match status" value="1"/>
</dbReference>
<dbReference type="Gene3D" id="3.40.605.10">
    <property type="entry name" value="Aldehyde Dehydrogenase, Chain A, domain 1"/>
    <property type="match status" value="1"/>
</dbReference>
<dbReference type="CDD" id="cd07139">
    <property type="entry name" value="ALDH_AldA-Rv0768"/>
    <property type="match status" value="1"/>
</dbReference>
<accession>A0A3S0G6B5</accession>
<evidence type="ECO:0000313" key="8">
    <source>
        <dbReference type="Proteomes" id="UP000278398"/>
    </source>
</evidence>
<dbReference type="EMBL" id="RWKW01000078">
    <property type="protein sequence ID" value="RST84736.1"/>
    <property type="molecule type" value="Genomic_DNA"/>
</dbReference>